<evidence type="ECO:0000256" key="6">
    <source>
        <dbReference type="ARBA" id="ARBA00023136"/>
    </source>
</evidence>
<feature type="transmembrane region" description="Helical" evidence="7">
    <location>
        <begin position="170"/>
        <end position="189"/>
    </location>
</feature>
<dbReference type="PIRSF" id="PIRSF006603">
    <property type="entry name" value="DinF"/>
    <property type="match status" value="1"/>
</dbReference>
<feature type="transmembrane region" description="Helical" evidence="7">
    <location>
        <begin position="394"/>
        <end position="413"/>
    </location>
</feature>
<feature type="transmembrane region" description="Helical" evidence="7">
    <location>
        <begin position="137"/>
        <end position="158"/>
    </location>
</feature>
<organism evidence="8 9">
    <name type="scientific">Paenibacillus amylolyticus</name>
    <dbReference type="NCBI Taxonomy" id="1451"/>
    <lineage>
        <taxon>Bacteria</taxon>
        <taxon>Bacillati</taxon>
        <taxon>Bacillota</taxon>
        <taxon>Bacilli</taxon>
        <taxon>Bacillales</taxon>
        <taxon>Paenibacillaceae</taxon>
        <taxon>Paenibacillus</taxon>
    </lineage>
</organism>
<evidence type="ECO:0000256" key="1">
    <source>
        <dbReference type="ARBA" id="ARBA00004651"/>
    </source>
</evidence>
<feature type="transmembrane region" description="Helical" evidence="7">
    <location>
        <begin position="327"/>
        <end position="350"/>
    </location>
</feature>
<dbReference type="GO" id="GO:0005886">
    <property type="term" value="C:plasma membrane"/>
    <property type="evidence" value="ECO:0007669"/>
    <property type="project" value="UniProtKB-SubCell"/>
</dbReference>
<dbReference type="GO" id="GO:0042910">
    <property type="term" value="F:xenobiotic transmembrane transporter activity"/>
    <property type="evidence" value="ECO:0007669"/>
    <property type="project" value="InterPro"/>
</dbReference>
<feature type="transmembrane region" description="Helical" evidence="7">
    <location>
        <begin position="286"/>
        <end position="306"/>
    </location>
</feature>
<comment type="subcellular location">
    <subcellularLocation>
        <location evidence="1">Cell membrane</location>
        <topology evidence="1">Multi-pass membrane protein</topology>
    </subcellularLocation>
</comment>
<evidence type="ECO:0000256" key="5">
    <source>
        <dbReference type="ARBA" id="ARBA00022989"/>
    </source>
</evidence>
<feature type="transmembrane region" description="Helical" evidence="7">
    <location>
        <begin position="95"/>
        <end position="117"/>
    </location>
</feature>
<dbReference type="InterPro" id="IPR048279">
    <property type="entry name" value="MdtK-like"/>
</dbReference>
<dbReference type="EMBL" id="JAVDTR010000003">
    <property type="protein sequence ID" value="MDR6722988.1"/>
    <property type="molecule type" value="Genomic_DNA"/>
</dbReference>
<feature type="transmembrane region" description="Helical" evidence="7">
    <location>
        <begin position="19"/>
        <end position="39"/>
    </location>
</feature>
<keyword evidence="3" id="KW-1003">Cell membrane</keyword>
<dbReference type="PANTHER" id="PTHR42925">
    <property type="entry name" value="MULTIDRUG AND TOXIN EFFLUX PROTEIN MATE FAMILY"/>
    <property type="match status" value="1"/>
</dbReference>
<dbReference type="RefSeq" id="WP_310137649.1">
    <property type="nucleotide sequence ID" value="NZ_JAVDTR010000003.1"/>
</dbReference>
<sequence length="469" mass="51587">MSAAVTETGTQQQGKSLNLFALTWPIFLELFLFMLMGTVDTLMISSVSDNAVAGIGASNQIITIAILLLEVVGNGAAIVVAQYIGSKKLYEAAKITGMAITLNLIVGLLLSGAFLVFGGMLLEKMNVQGEILVYAKAYMHIVGGAIFLQALINSLAAIIRTYGFTKETMYVSVFMNVLHVGLNYVLIFGHFGMPALGVEGAAISTIVSRFACLLIFFWLMYRVTEVRVEIKFYLQFTKNYVAKILKIGIPSAVEQIMYHSCQLVFFFYATFLGAEALASRQYAHNISSYIYLFSMAIGMGTAIMVGRLVGAKQQETAYQRVWKSVKWAMIVTIAVDLVVIAFRVPLVGLFTDNPEVIRIAAQVILLSIVLETGRTTNIVIINSLRAAGDAKFPVYMGLISMVCLSLPLGYLFVFQLNMGLAGIWLAIAADEWTRAFIMYFRWKSRAWEKHALVDHDEDDSIGAQPVPAV</sequence>
<evidence type="ECO:0000256" key="7">
    <source>
        <dbReference type="SAM" id="Phobius"/>
    </source>
</evidence>
<evidence type="ECO:0000256" key="2">
    <source>
        <dbReference type="ARBA" id="ARBA00022448"/>
    </source>
</evidence>
<dbReference type="CDD" id="cd13134">
    <property type="entry name" value="MATE_like_8"/>
    <property type="match status" value="1"/>
</dbReference>
<keyword evidence="4 7" id="KW-0812">Transmembrane</keyword>
<feature type="transmembrane region" description="Helical" evidence="7">
    <location>
        <begin position="356"/>
        <end position="373"/>
    </location>
</feature>
<evidence type="ECO:0000313" key="9">
    <source>
        <dbReference type="Proteomes" id="UP001254832"/>
    </source>
</evidence>
<evidence type="ECO:0000256" key="3">
    <source>
        <dbReference type="ARBA" id="ARBA00022475"/>
    </source>
</evidence>
<feature type="transmembrane region" description="Helical" evidence="7">
    <location>
        <begin position="59"/>
        <end position="83"/>
    </location>
</feature>
<dbReference type="InterPro" id="IPR047135">
    <property type="entry name" value="YsiQ"/>
</dbReference>
<evidence type="ECO:0000256" key="4">
    <source>
        <dbReference type="ARBA" id="ARBA00022692"/>
    </source>
</evidence>
<dbReference type="InterPro" id="IPR002528">
    <property type="entry name" value="MATE_fam"/>
</dbReference>
<name>A0AAP5LN10_PAEAM</name>
<comment type="caution">
    <text evidence="8">The sequence shown here is derived from an EMBL/GenBank/DDBJ whole genome shotgun (WGS) entry which is preliminary data.</text>
</comment>
<feature type="transmembrane region" description="Helical" evidence="7">
    <location>
        <begin position="256"/>
        <end position="274"/>
    </location>
</feature>
<dbReference type="NCBIfam" id="TIGR00797">
    <property type="entry name" value="matE"/>
    <property type="match status" value="1"/>
</dbReference>
<keyword evidence="2" id="KW-0813">Transport</keyword>
<evidence type="ECO:0000313" key="8">
    <source>
        <dbReference type="EMBL" id="MDR6722988.1"/>
    </source>
</evidence>
<proteinExistence type="predicted"/>
<dbReference type="AlphaFoldDB" id="A0AAP5LN10"/>
<gene>
    <name evidence="8" type="ORF">J2W91_001440</name>
</gene>
<dbReference type="Proteomes" id="UP001254832">
    <property type="component" value="Unassembled WGS sequence"/>
</dbReference>
<reference evidence="8" key="1">
    <citation type="submission" date="2023-07" db="EMBL/GenBank/DDBJ databases">
        <title>Sorghum-associated microbial communities from plants grown in Nebraska, USA.</title>
        <authorList>
            <person name="Schachtman D."/>
        </authorList>
    </citation>
    <scope>NUCLEOTIDE SEQUENCE</scope>
    <source>
        <strain evidence="8">BE80</strain>
    </source>
</reference>
<protein>
    <submittedName>
        <fullName evidence="8">MATE family efflux protein</fullName>
    </submittedName>
</protein>
<dbReference type="GO" id="GO:0015297">
    <property type="term" value="F:antiporter activity"/>
    <property type="evidence" value="ECO:0007669"/>
    <property type="project" value="InterPro"/>
</dbReference>
<dbReference type="PANTHER" id="PTHR42925:SF1">
    <property type="entry name" value="VIRULENCE FACTOR MVIN"/>
    <property type="match status" value="1"/>
</dbReference>
<keyword evidence="6 7" id="KW-0472">Membrane</keyword>
<feature type="transmembrane region" description="Helical" evidence="7">
    <location>
        <begin position="201"/>
        <end position="221"/>
    </location>
</feature>
<accession>A0AAP5LN10</accession>
<dbReference type="Pfam" id="PF01554">
    <property type="entry name" value="MatE"/>
    <property type="match status" value="2"/>
</dbReference>
<keyword evidence="5 7" id="KW-1133">Transmembrane helix</keyword>